<protein>
    <submittedName>
        <fullName evidence="1">Uncharacterized protein</fullName>
    </submittedName>
</protein>
<organism evidence="1 5">
    <name type="scientific">Rotaria magnacalcarata</name>
    <dbReference type="NCBI Taxonomy" id="392030"/>
    <lineage>
        <taxon>Eukaryota</taxon>
        <taxon>Metazoa</taxon>
        <taxon>Spiralia</taxon>
        <taxon>Gnathifera</taxon>
        <taxon>Rotifera</taxon>
        <taxon>Eurotatoria</taxon>
        <taxon>Bdelloidea</taxon>
        <taxon>Philodinida</taxon>
        <taxon>Philodinidae</taxon>
        <taxon>Rotaria</taxon>
    </lineage>
</organism>
<proteinExistence type="predicted"/>
<evidence type="ECO:0000313" key="5">
    <source>
        <dbReference type="Proteomes" id="UP000676336"/>
    </source>
</evidence>
<dbReference type="Proteomes" id="UP000681720">
    <property type="component" value="Unassembled WGS sequence"/>
</dbReference>
<reference evidence="1" key="1">
    <citation type="submission" date="2021-02" db="EMBL/GenBank/DDBJ databases">
        <authorList>
            <person name="Nowell W R."/>
        </authorList>
    </citation>
    <scope>NUCLEOTIDE SEQUENCE</scope>
</reference>
<dbReference type="EMBL" id="CAJOBI010199721">
    <property type="protein sequence ID" value="CAF4987619.1"/>
    <property type="molecule type" value="Genomic_DNA"/>
</dbReference>
<gene>
    <name evidence="2" type="ORF">GIL414_LOCUS39706</name>
    <name evidence="3" type="ORF">GIL414_LOCUS55714</name>
    <name evidence="1" type="ORF">SMN809_LOCUS38573</name>
    <name evidence="4" type="ORF">SMN809_LOCUS56083</name>
</gene>
<dbReference type="EMBL" id="CAJOBJ010108381">
    <property type="protein sequence ID" value="CAF4619519.1"/>
    <property type="molecule type" value="Genomic_DNA"/>
</dbReference>
<evidence type="ECO:0000313" key="3">
    <source>
        <dbReference type="EMBL" id="CAF4975828.1"/>
    </source>
</evidence>
<dbReference type="EMBL" id="CAJOBJ010198370">
    <property type="protein sequence ID" value="CAF4975828.1"/>
    <property type="molecule type" value="Genomic_DNA"/>
</dbReference>
<accession>A0A8S2YVD6</accession>
<evidence type="ECO:0000313" key="4">
    <source>
        <dbReference type="EMBL" id="CAF4987619.1"/>
    </source>
</evidence>
<dbReference type="EMBL" id="CAJOBI010101105">
    <property type="protein sequence ID" value="CAF4588307.1"/>
    <property type="molecule type" value="Genomic_DNA"/>
</dbReference>
<sequence>WSKAKKAFMRAGKARKELKDLAIHGIENLAERTKSKSAIDESLDIIEIDHLKQLTLLQT</sequence>
<feature type="non-terminal residue" evidence="1">
    <location>
        <position position="1"/>
    </location>
</feature>
<comment type="caution">
    <text evidence="1">The sequence shown here is derived from an EMBL/GenBank/DDBJ whole genome shotgun (WGS) entry which is preliminary data.</text>
</comment>
<evidence type="ECO:0000313" key="2">
    <source>
        <dbReference type="EMBL" id="CAF4619519.1"/>
    </source>
</evidence>
<dbReference type="Proteomes" id="UP000676336">
    <property type="component" value="Unassembled WGS sequence"/>
</dbReference>
<evidence type="ECO:0000313" key="1">
    <source>
        <dbReference type="EMBL" id="CAF4588307.1"/>
    </source>
</evidence>
<feature type="non-terminal residue" evidence="1">
    <location>
        <position position="59"/>
    </location>
</feature>
<dbReference type="AlphaFoldDB" id="A0A8S2YVD6"/>
<name>A0A8S2YVD6_9BILA</name>